<dbReference type="Pfam" id="PF25561">
    <property type="entry name" value="QRICH1"/>
    <property type="match status" value="1"/>
</dbReference>
<dbReference type="Pfam" id="PF06467">
    <property type="entry name" value="zf-FCS"/>
    <property type="match status" value="7"/>
</dbReference>
<evidence type="ECO:0000313" key="10">
    <source>
        <dbReference type="EMBL" id="CAG08242.1"/>
    </source>
</evidence>
<evidence type="ECO:0000256" key="8">
    <source>
        <dbReference type="SAM" id="MobiDB-lite"/>
    </source>
</evidence>
<feature type="compositionally biased region" description="Acidic residues" evidence="8">
    <location>
        <begin position="928"/>
        <end position="939"/>
    </location>
</feature>
<dbReference type="EMBL" id="CAAE01014997">
    <property type="protein sequence ID" value="CAG08242.1"/>
    <property type="molecule type" value="Genomic_DNA"/>
</dbReference>
<feature type="compositionally biased region" description="Low complexity" evidence="8">
    <location>
        <begin position="179"/>
        <end position="194"/>
    </location>
</feature>
<feature type="domain" description="TRASH" evidence="9">
    <location>
        <begin position="618"/>
        <end position="653"/>
    </location>
</feature>
<feature type="domain" description="TRASH" evidence="9">
    <location>
        <begin position="243"/>
        <end position="283"/>
    </location>
</feature>
<feature type="domain" description="TRASH" evidence="9">
    <location>
        <begin position="572"/>
        <end position="607"/>
    </location>
</feature>
<keyword evidence="4" id="KW-0677">Repeat</keyword>
<reference evidence="10" key="2">
    <citation type="submission" date="2004-02" db="EMBL/GenBank/DDBJ databases">
        <authorList>
            <consortium name="Genoscope"/>
            <consortium name="Whitehead Institute Centre for Genome Research"/>
        </authorList>
    </citation>
    <scope>NUCLEOTIDE SEQUENCE</scope>
</reference>
<feature type="domain" description="TRASH" evidence="9">
    <location>
        <begin position="530"/>
        <end position="566"/>
    </location>
</feature>
<feature type="compositionally biased region" description="Acidic residues" evidence="8">
    <location>
        <begin position="883"/>
        <end position="901"/>
    </location>
</feature>
<feature type="region of interest" description="Disordered" evidence="8">
    <location>
        <begin position="53"/>
        <end position="96"/>
    </location>
</feature>
<evidence type="ECO:0000259" key="9">
    <source>
        <dbReference type="SMART" id="SM00746"/>
    </source>
</evidence>
<reference evidence="10" key="1">
    <citation type="journal article" date="2004" name="Nature">
        <title>Genome duplication in the teleost fish Tetraodon nigroviridis reveals the early vertebrate proto-karyotype.</title>
        <authorList>
            <person name="Jaillon O."/>
            <person name="Aury J.-M."/>
            <person name="Brunet F."/>
            <person name="Petit J.-L."/>
            <person name="Stange-Thomann N."/>
            <person name="Mauceli E."/>
            <person name="Bouneau L."/>
            <person name="Fischer C."/>
            <person name="Ozouf-Costaz C."/>
            <person name="Bernot A."/>
            <person name="Nicaud S."/>
            <person name="Jaffe D."/>
            <person name="Fisher S."/>
            <person name="Lutfalla G."/>
            <person name="Dossat C."/>
            <person name="Segurens B."/>
            <person name="Dasilva C."/>
            <person name="Salanoubat M."/>
            <person name="Levy M."/>
            <person name="Boudet N."/>
            <person name="Castellano S."/>
            <person name="Anthouard V."/>
            <person name="Jubin C."/>
            <person name="Castelli V."/>
            <person name="Katinka M."/>
            <person name="Vacherie B."/>
            <person name="Biemont C."/>
            <person name="Skalli Z."/>
            <person name="Cattolico L."/>
            <person name="Poulain J."/>
            <person name="De Berardinis V."/>
            <person name="Cruaud C."/>
            <person name="Duprat S."/>
            <person name="Brottier P."/>
            <person name="Coutanceau J.-P."/>
            <person name="Gouzy J."/>
            <person name="Parra G."/>
            <person name="Lardier G."/>
            <person name="Chapple C."/>
            <person name="McKernan K.J."/>
            <person name="McEwan P."/>
            <person name="Bosak S."/>
            <person name="Kellis M."/>
            <person name="Volff J.-N."/>
            <person name="Guigo R."/>
            <person name="Zody M.C."/>
            <person name="Mesirov J."/>
            <person name="Lindblad-Toh K."/>
            <person name="Birren B."/>
            <person name="Nusbaum C."/>
            <person name="Kahn D."/>
            <person name="Robinson-Rechavi M."/>
            <person name="Laudet V."/>
            <person name="Schachter V."/>
            <person name="Quetier F."/>
            <person name="Saurin W."/>
            <person name="Scarpelli C."/>
            <person name="Wincker P."/>
            <person name="Lander E.S."/>
            <person name="Weissenbach J."/>
            <person name="Roest Crollius H."/>
        </authorList>
    </citation>
    <scope>NUCLEOTIDE SEQUENCE [LARGE SCALE GENOMIC DNA]</scope>
</reference>
<organism evidence="10">
    <name type="scientific">Tetraodon nigroviridis</name>
    <name type="common">Spotted green pufferfish</name>
    <name type="synonym">Chelonodon nigroviridis</name>
    <dbReference type="NCBI Taxonomy" id="99883"/>
    <lineage>
        <taxon>Eukaryota</taxon>
        <taxon>Metazoa</taxon>
        <taxon>Chordata</taxon>
        <taxon>Craniata</taxon>
        <taxon>Vertebrata</taxon>
        <taxon>Euteleostomi</taxon>
        <taxon>Actinopterygii</taxon>
        <taxon>Neopterygii</taxon>
        <taxon>Teleostei</taxon>
        <taxon>Neoteleostei</taxon>
        <taxon>Acanthomorphata</taxon>
        <taxon>Eupercaria</taxon>
        <taxon>Tetraodontiformes</taxon>
        <taxon>Tetradontoidea</taxon>
        <taxon>Tetraodontidae</taxon>
        <taxon>Tetraodon</taxon>
    </lineage>
</organism>
<feature type="compositionally biased region" description="Basic and acidic residues" evidence="8">
    <location>
        <begin position="856"/>
        <end position="874"/>
    </location>
</feature>
<sequence length="1261" mass="139405">STEPDSEIRIASVTTLGSCAQKEGFSTSAAEALPQDDEEQADMNLMITSVTSLQGGGAADPAVSLRPPSSSRPGVGVAKNQTKRSDVFVQGGDGPAEVNGLQISNAFSLNPDCSPGCPTASFNPGRGSAPGGQLAQNGDMGSHNRADSWISQSASVPRSLKQTGVDSPSPATSLPKPPGQSSSSNSSSGSQPQPRTVKVTCANCKKPLKKGQTAYQRKGSTHLFCSTTCLSAFSHKPATKKSCTMCKKDITNMKGTIVAQVDSSESFQEFCSTGCLGAYENKQNPPKSSLKTKCTVCGKLTEVGPERRKASPSPPRQAFNLPSCSFPLCQQIRHEVSFKTVTHKICSDTCFNVYRRANGLIMNCCEQCGDYLPSRPSANHFLLVDGQQKRFCCQNCIRDFKQVVKARLDQTGVFKTAMRKLATCQTCKTLIKTGEVLHGLGVAGVMGSYCSVNCLNKGKLTTASFVATEPTCHFCKRNSLPQYQATLPEGNVLNFCSSQCVSKFQNTTLQTATNGQPPLPTANDAVQLKCNYCRGAFSLKPETLEWEDKVYQFCSKVCCEDYKKLHCIVTFCEYCQEEKTLHETVKFSGVKRPFCSEGCKLLFKQDFIKRLGLKCVSCNHCNQLCKKSITRQFGGTTRDFCSETCAKKFHDWFYKRNVPSKVPTDIANPPLSGHQAARCDCCKVQGNLTESVMWRAEMKQFCDQDCLLKFYCQQNEPIMVTQKGPENSSLGTNCLVNQGAMAFGLRDVKNKAVLCKPLTLTKATYCKPHMQSKHLQTDVDDGIKREYVPVPIPVPVFIPMPMNMYSQVTPTPVSLPVPVPVPVFLPTTLQGAEEIIESIKELKNVTSDLQPVTDQLKEEQKEDVKTIEVKKEFGGQESSINNSEEEEEEEEEEEKYDPNLDLETDFPQVLEGMDEDVSSSLSPVLAEEKEEEEKKEEEEAPRPQPRRLGHKRRAVEQSSAPASSEGPSARRSLPLRARYGIQAWKRWALSASEQPEDSKAEEVSKPARVRGNLLSLSPEELNQGLSQFVKEVCRPNGERYSPDSIFYLCLGIQQHLHAKGRKDDLFSDPCYQQFGEELHKILKDWQPSVLPDGSLWGRVEEQSLWSSRQLGEQSPAMLLRSLVYLNTKYFGLRTVEQHLRLSFANVYGPDTIHPVTKETTVCIRVPSTSQGDHGDREPGDPEPADPAGSAVRGPVKKHECHLYDLYRSKCPPTLRDGLDLFYLQPDPAGDPDGQLWFSSTPLERRILEKLLARVLLVRDVY</sequence>
<dbReference type="InterPro" id="IPR057926">
    <property type="entry name" value="QRICH1_dom"/>
</dbReference>
<evidence type="ECO:0000256" key="4">
    <source>
        <dbReference type="ARBA" id="ARBA00022737"/>
    </source>
</evidence>
<feature type="compositionally biased region" description="Low complexity" evidence="8">
    <location>
        <begin position="958"/>
        <end position="971"/>
    </location>
</feature>
<dbReference type="PANTHER" id="PTHR45736">
    <property type="entry name" value="ZINC FINGER MYM-TYPE PROTEIN"/>
    <property type="match status" value="1"/>
</dbReference>
<feature type="compositionally biased region" description="Basic residues" evidence="8">
    <location>
        <begin position="944"/>
        <end position="953"/>
    </location>
</feature>
<evidence type="ECO:0000256" key="7">
    <source>
        <dbReference type="ARBA" id="ARBA00022843"/>
    </source>
</evidence>
<keyword evidence="6" id="KW-0862">Zinc</keyword>
<evidence type="ECO:0000256" key="3">
    <source>
        <dbReference type="ARBA" id="ARBA00022723"/>
    </source>
</evidence>
<dbReference type="Pfam" id="PF12012">
    <property type="entry name" value="DUF3504"/>
    <property type="match status" value="1"/>
</dbReference>
<dbReference type="AlphaFoldDB" id="Q4RTP0"/>
<name>Q4RTP0_TETNG</name>
<keyword evidence="2" id="KW-0597">Phosphoprotein</keyword>
<feature type="domain" description="TRASH" evidence="9">
    <location>
        <begin position="472"/>
        <end position="508"/>
    </location>
</feature>
<feature type="region of interest" description="Disordered" evidence="8">
    <location>
        <begin position="856"/>
        <end position="901"/>
    </location>
</feature>
<dbReference type="InterPro" id="IPR021893">
    <property type="entry name" value="ZMYM2-like_C"/>
</dbReference>
<proteinExistence type="predicted"/>
<dbReference type="SUPFAM" id="SSF57716">
    <property type="entry name" value="Glucocorticoid receptor-like (DNA-binding domain)"/>
    <property type="match status" value="1"/>
</dbReference>
<dbReference type="InterPro" id="IPR051284">
    <property type="entry name" value="ZnF_MYMT-QRICH1"/>
</dbReference>
<feature type="domain" description="TRASH" evidence="9">
    <location>
        <begin position="679"/>
        <end position="714"/>
    </location>
</feature>
<comment type="caution">
    <text evidence="10">The sequence shown here is derived from an EMBL/GenBank/DDBJ whole genome shotgun (WGS) entry which is preliminary data.</text>
</comment>
<accession>Q4RTP0</accession>
<feature type="domain" description="TRASH" evidence="9">
    <location>
        <begin position="201"/>
        <end position="237"/>
    </location>
</feature>
<evidence type="ECO:0000256" key="2">
    <source>
        <dbReference type="ARBA" id="ARBA00022553"/>
    </source>
</evidence>
<dbReference type="OrthoDB" id="10025028at2759"/>
<keyword evidence="1" id="KW-1017">Isopeptide bond</keyword>
<feature type="non-terminal residue" evidence="10">
    <location>
        <position position="1261"/>
    </location>
</feature>
<feature type="domain" description="TRASH" evidence="9">
    <location>
        <begin position="365"/>
        <end position="404"/>
    </location>
</feature>
<evidence type="ECO:0000256" key="5">
    <source>
        <dbReference type="ARBA" id="ARBA00022771"/>
    </source>
</evidence>
<evidence type="ECO:0000256" key="6">
    <source>
        <dbReference type="ARBA" id="ARBA00022833"/>
    </source>
</evidence>
<feature type="compositionally biased region" description="Polar residues" evidence="8">
    <location>
        <begin position="149"/>
        <end position="172"/>
    </location>
</feature>
<keyword evidence="3" id="KW-0479">Metal-binding</keyword>
<feature type="region of interest" description="Disordered" evidence="8">
    <location>
        <begin position="914"/>
        <end position="971"/>
    </location>
</feature>
<dbReference type="GO" id="GO:0008270">
    <property type="term" value="F:zinc ion binding"/>
    <property type="evidence" value="ECO:0007669"/>
    <property type="project" value="UniProtKB-KW"/>
</dbReference>
<feature type="domain" description="TRASH" evidence="9">
    <location>
        <begin position="424"/>
        <end position="462"/>
    </location>
</feature>
<dbReference type="KEGG" id="tng:GSTEN00029169G001"/>
<feature type="non-terminal residue" evidence="10">
    <location>
        <position position="1"/>
    </location>
</feature>
<feature type="region of interest" description="Disordered" evidence="8">
    <location>
        <begin position="118"/>
        <end position="195"/>
    </location>
</feature>
<feature type="region of interest" description="Disordered" evidence="8">
    <location>
        <begin position="1166"/>
        <end position="1193"/>
    </location>
</feature>
<evidence type="ECO:0000256" key="1">
    <source>
        <dbReference type="ARBA" id="ARBA00022499"/>
    </source>
</evidence>
<dbReference type="PANTHER" id="PTHR45736:SF6">
    <property type="entry name" value="ZINC FINGER MYM-TYPE PROTEIN 2"/>
    <property type="match status" value="1"/>
</dbReference>
<keyword evidence="7" id="KW-0832">Ubl conjugation</keyword>
<dbReference type="SMART" id="SM00746">
    <property type="entry name" value="TRASH"/>
    <property type="match status" value="9"/>
</dbReference>
<keyword evidence="5" id="KW-0863">Zinc-finger</keyword>
<protein>
    <submittedName>
        <fullName evidence="10">(spotted green pufferfish) hypothetical protein</fullName>
    </submittedName>
</protein>
<gene>
    <name evidence="10" type="ORF">GSTENG00029169001</name>
</gene>
<dbReference type="InterPro" id="IPR010507">
    <property type="entry name" value="Znf_MYM"/>
</dbReference>
<dbReference type="InterPro" id="IPR011017">
    <property type="entry name" value="TRASH_dom"/>
</dbReference>